<dbReference type="Gene3D" id="3.40.33.10">
    <property type="entry name" value="CAP"/>
    <property type="match status" value="1"/>
</dbReference>
<evidence type="ECO:0000313" key="1">
    <source>
        <dbReference type="EMBL" id="VDL78949.1"/>
    </source>
</evidence>
<reference evidence="1 2" key="2">
    <citation type="submission" date="2018-11" db="EMBL/GenBank/DDBJ databases">
        <authorList>
            <consortium name="Pathogen Informatics"/>
        </authorList>
    </citation>
    <scope>NUCLEOTIDE SEQUENCE [LARGE SCALE GENOMIC DNA]</scope>
</reference>
<dbReference type="EMBL" id="UYSL01021702">
    <property type="protein sequence ID" value="VDL78949.1"/>
    <property type="molecule type" value="Genomic_DNA"/>
</dbReference>
<evidence type="ECO:0000313" key="2">
    <source>
        <dbReference type="Proteomes" id="UP000271162"/>
    </source>
</evidence>
<dbReference type="AlphaFoldDB" id="A0A158R2A0"/>
<keyword evidence="2" id="KW-1185">Reference proteome</keyword>
<evidence type="ECO:0000313" key="3">
    <source>
        <dbReference type="WBParaSite" id="NBR_0001535401-mRNA-1"/>
    </source>
</evidence>
<reference evidence="3" key="1">
    <citation type="submission" date="2016-04" db="UniProtKB">
        <authorList>
            <consortium name="WormBaseParasite"/>
        </authorList>
    </citation>
    <scope>IDENTIFICATION</scope>
</reference>
<dbReference type="WBParaSite" id="NBR_0001535401-mRNA-1">
    <property type="protein sequence ID" value="NBR_0001535401-mRNA-1"/>
    <property type="gene ID" value="NBR_0001535401"/>
</dbReference>
<sequence length="147" mass="16857">MKLMDIGVVQTTIVLHVHFRDVPVPFVLPRNGNVKPITNAHRIQTVTLVAVWNKLHAPETTTARQNFVWTRNVRQLAKGLLKKNGRPFQKASDMLEAVYNCDIEYQAKDYANKYKSKDFIIKGRSKATSVRAFMWELIRVAVSSNVF</sequence>
<protein>
    <submittedName>
        <fullName evidence="3">Histone H1</fullName>
    </submittedName>
</protein>
<name>A0A158R2A0_NIPBR</name>
<proteinExistence type="predicted"/>
<dbReference type="Proteomes" id="UP000271162">
    <property type="component" value="Unassembled WGS sequence"/>
</dbReference>
<organism evidence="3">
    <name type="scientific">Nippostrongylus brasiliensis</name>
    <name type="common">Rat hookworm</name>
    <dbReference type="NCBI Taxonomy" id="27835"/>
    <lineage>
        <taxon>Eukaryota</taxon>
        <taxon>Metazoa</taxon>
        <taxon>Ecdysozoa</taxon>
        <taxon>Nematoda</taxon>
        <taxon>Chromadorea</taxon>
        <taxon>Rhabditida</taxon>
        <taxon>Rhabditina</taxon>
        <taxon>Rhabditomorpha</taxon>
        <taxon>Strongyloidea</taxon>
        <taxon>Heligmosomidae</taxon>
        <taxon>Nippostrongylus</taxon>
    </lineage>
</organism>
<dbReference type="SUPFAM" id="SSF55797">
    <property type="entry name" value="PR-1-like"/>
    <property type="match status" value="1"/>
</dbReference>
<dbReference type="InterPro" id="IPR035940">
    <property type="entry name" value="CAP_sf"/>
</dbReference>
<accession>A0A158R2A0</accession>
<gene>
    <name evidence="1" type="ORF">NBR_LOCUS15355</name>
</gene>